<evidence type="ECO:0000256" key="5">
    <source>
        <dbReference type="ARBA" id="ARBA00010617"/>
    </source>
</evidence>
<evidence type="ECO:0000256" key="15">
    <source>
        <dbReference type="RuleBase" id="RU000461"/>
    </source>
</evidence>
<accession>A0A1A9W7C1</accession>
<dbReference type="PRINTS" id="PR00385">
    <property type="entry name" value="P450"/>
</dbReference>
<dbReference type="PROSITE" id="PS00086">
    <property type="entry name" value="CYTOCHROME_P450"/>
    <property type="match status" value="1"/>
</dbReference>
<protein>
    <recommendedName>
        <fullName evidence="18">Cytochrome P450</fullName>
    </recommendedName>
</protein>
<dbReference type="AlphaFoldDB" id="A0A1A9W7C1"/>
<dbReference type="SUPFAM" id="SSF48264">
    <property type="entry name" value="Cytochrome P450"/>
    <property type="match status" value="1"/>
</dbReference>
<keyword evidence="8" id="KW-0256">Endoplasmic reticulum</keyword>
<dbReference type="InterPro" id="IPR002401">
    <property type="entry name" value="Cyt_P450_E_grp-I"/>
</dbReference>
<keyword evidence="9" id="KW-0492">Microsome</keyword>
<comment type="function">
    <text evidence="2">May be involved in the metabolism of insect hormones and in the breakdown of synthetic insecticides.</text>
</comment>
<dbReference type="GO" id="GO:0016705">
    <property type="term" value="F:oxidoreductase activity, acting on paired donors, with incorporation or reduction of molecular oxygen"/>
    <property type="evidence" value="ECO:0007669"/>
    <property type="project" value="InterPro"/>
</dbReference>
<dbReference type="InterPro" id="IPR017972">
    <property type="entry name" value="Cyt_P450_CS"/>
</dbReference>
<keyword evidence="13" id="KW-0472">Membrane</keyword>
<evidence type="ECO:0000256" key="4">
    <source>
        <dbReference type="ARBA" id="ARBA00004406"/>
    </source>
</evidence>
<evidence type="ECO:0000256" key="9">
    <source>
        <dbReference type="ARBA" id="ARBA00022848"/>
    </source>
</evidence>
<dbReference type="FunFam" id="1.10.630.10:FF:000042">
    <property type="entry name" value="Cytochrome P450"/>
    <property type="match status" value="1"/>
</dbReference>
<proteinExistence type="inferred from homology"/>
<dbReference type="PRINTS" id="PR00463">
    <property type="entry name" value="EP450I"/>
</dbReference>
<organism evidence="16 17">
    <name type="scientific">Glossina brevipalpis</name>
    <dbReference type="NCBI Taxonomy" id="37001"/>
    <lineage>
        <taxon>Eukaryota</taxon>
        <taxon>Metazoa</taxon>
        <taxon>Ecdysozoa</taxon>
        <taxon>Arthropoda</taxon>
        <taxon>Hexapoda</taxon>
        <taxon>Insecta</taxon>
        <taxon>Pterygota</taxon>
        <taxon>Neoptera</taxon>
        <taxon>Endopterygota</taxon>
        <taxon>Diptera</taxon>
        <taxon>Brachycera</taxon>
        <taxon>Muscomorpha</taxon>
        <taxon>Hippoboscoidea</taxon>
        <taxon>Glossinidae</taxon>
        <taxon>Glossina</taxon>
    </lineage>
</organism>
<comment type="cofactor">
    <cofactor evidence="1 14">
        <name>heme</name>
        <dbReference type="ChEBI" id="CHEBI:30413"/>
    </cofactor>
</comment>
<dbReference type="VEuPathDB" id="VectorBase:GBRI008735"/>
<keyword evidence="6 14" id="KW-0349">Heme</keyword>
<reference evidence="17" key="1">
    <citation type="submission" date="2014-03" db="EMBL/GenBank/DDBJ databases">
        <authorList>
            <person name="Aksoy S."/>
            <person name="Warren W."/>
            <person name="Wilson R.K."/>
        </authorList>
    </citation>
    <scope>NUCLEOTIDE SEQUENCE [LARGE SCALE GENOMIC DNA]</scope>
    <source>
        <strain evidence="17">IAEA</strain>
    </source>
</reference>
<keyword evidence="7 14" id="KW-0479">Metal-binding</keyword>
<dbReference type="Pfam" id="PF00067">
    <property type="entry name" value="p450"/>
    <property type="match status" value="1"/>
</dbReference>
<evidence type="ECO:0000256" key="8">
    <source>
        <dbReference type="ARBA" id="ARBA00022824"/>
    </source>
</evidence>
<dbReference type="STRING" id="37001.A0A1A9W7C1"/>
<evidence type="ECO:0000256" key="10">
    <source>
        <dbReference type="ARBA" id="ARBA00023002"/>
    </source>
</evidence>
<evidence type="ECO:0000256" key="11">
    <source>
        <dbReference type="ARBA" id="ARBA00023004"/>
    </source>
</evidence>
<evidence type="ECO:0000256" key="2">
    <source>
        <dbReference type="ARBA" id="ARBA00003690"/>
    </source>
</evidence>
<keyword evidence="17" id="KW-1185">Reference proteome</keyword>
<dbReference type="GO" id="GO:0004497">
    <property type="term" value="F:monooxygenase activity"/>
    <property type="evidence" value="ECO:0007669"/>
    <property type="project" value="UniProtKB-KW"/>
</dbReference>
<dbReference type="EnsemblMetazoa" id="GBRI008735-RA">
    <property type="protein sequence ID" value="GBRI008735-PA"/>
    <property type="gene ID" value="GBRI008735"/>
</dbReference>
<evidence type="ECO:0000256" key="6">
    <source>
        <dbReference type="ARBA" id="ARBA00022617"/>
    </source>
</evidence>
<evidence type="ECO:0000313" key="16">
    <source>
        <dbReference type="EnsemblMetazoa" id="GBRI008735-PA"/>
    </source>
</evidence>
<keyword evidence="11 14" id="KW-0408">Iron</keyword>
<evidence type="ECO:0000256" key="12">
    <source>
        <dbReference type="ARBA" id="ARBA00023033"/>
    </source>
</evidence>
<evidence type="ECO:0000256" key="7">
    <source>
        <dbReference type="ARBA" id="ARBA00022723"/>
    </source>
</evidence>
<dbReference type="InterPro" id="IPR050476">
    <property type="entry name" value="Insect_CytP450_Detox"/>
</dbReference>
<dbReference type="InterPro" id="IPR001128">
    <property type="entry name" value="Cyt_P450"/>
</dbReference>
<evidence type="ECO:0008006" key="18">
    <source>
        <dbReference type="Google" id="ProtNLM"/>
    </source>
</evidence>
<name>A0A1A9W7C1_9MUSC</name>
<feature type="binding site" description="axial binding residue" evidence="14">
    <location>
        <position position="335"/>
    </location>
    <ligand>
        <name>heme</name>
        <dbReference type="ChEBI" id="CHEBI:30413"/>
    </ligand>
    <ligandPart>
        <name>Fe</name>
        <dbReference type="ChEBI" id="CHEBI:18248"/>
    </ligandPart>
</feature>
<dbReference type="CDD" id="cd11056">
    <property type="entry name" value="CYP6-like"/>
    <property type="match status" value="1"/>
</dbReference>
<dbReference type="Proteomes" id="UP000091820">
    <property type="component" value="Unassembled WGS sequence"/>
</dbReference>
<evidence type="ECO:0000256" key="3">
    <source>
        <dbReference type="ARBA" id="ARBA00004174"/>
    </source>
</evidence>
<comment type="similarity">
    <text evidence="5 15">Belongs to the cytochrome P450 family.</text>
</comment>
<evidence type="ECO:0000256" key="13">
    <source>
        <dbReference type="ARBA" id="ARBA00023136"/>
    </source>
</evidence>
<reference evidence="16" key="2">
    <citation type="submission" date="2020-05" db="UniProtKB">
        <authorList>
            <consortium name="EnsemblMetazoa"/>
        </authorList>
    </citation>
    <scope>IDENTIFICATION</scope>
    <source>
        <strain evidence="16">IAEA</strain>
    </source>
</reference>
<dbReference type="GO" id="GO:0005789">
    <property type="term" value="C:endoplasmic reticulum membrane"/>
    <property type="evidence" value="ECO:0007669"/>
    <property type="project" value="UniProtKB-SubCell"/>
</dbReference>
<dbReference type="PANTHER" id="PTHR24292">
    <property type="entry name" value="CYTOCHROME P450"/>
    <property type="match status" value="1"/>
</dbReference>
<sequence length="391" mass="45412">MMKDSRWKDMRSTLSPAFTGNKMRQMFQLMNKVANDATDYLRQQQKENPDQGLEIDVKNFATRYSSDVIASIAFGIEVNSFKNYNNEFYLTGKKVTTFTFLQNLKFFLSAHFGKLMKLLGIELFDKKSSEYFMSLVLDAMKYRKDHNIIRPDMINMLMEARDMSNSDNPKPHSREWSDVDIVGQCFLFFFAGFENIASLTCLMAHEIMENSEIQEKLLQEILEAENSLDGKPLTYEVIQSMRYMDMVTSETLRKWPLAAAIDRLCTQDITYDLANGQKLEIKKDDVIWIPIAGFHRDPENYETPDKFDPERFSEENKDSIAPFTYMPFGIGPRNCIASRLALLEAKVLIYYLLRDFLFQPAKKSTIPLEIGSNGFQLLPKNGFWLKFVSRH</sequence>
<evidence type="ECO:0000256" key="14">
    <source>
        <dbReference type="PIRSR" id="PIRSR602401-1"/>
    </source>
</evidence>
<keyword evidence="10 15" id="KW-0560">Oxidoreductase</keyword>
<dbReference type="GO" id="GO:0020037">
    <property type="term" value="F:heme binding"/>
    <property type="evidence" value="ECO:0007669"/>
    <property type="project" value="InterPro"/>
</dbReference>
<keyword evidence="12 15" id="KW-0503">Monooxygenase</keyword>
<dbReference type="PANTHER" id="PTHR24292:SF54">
    <property type="entry name" value="CYP9F3-RELATED"/>
    <property type="match status" value="1"/>
</dbReference>
<comment type="subcellular location">
    <subcellularLocation>
        <location evidence="4">Endoplasmic reticulum membrane</location>
        <topology evidence="4">Peripheral membrane protein</topology>
    </subcellularLocation>
    <subcellularLocation>
        <location evidence="3">Microsome membrane</location>
        <topology evidence="3">Peripheral membrane protein</topology>
    </subcellularLocation>
</comment>
<dbReference type="InterPro" id="IPR036396">
    <property type="entry name" value="Cyt_P450_sf"/>
</dbReference>
<evidence type="ECO:0000256" key="1">
    <source>
        <dbReference type="ARBA" id="ARBA00001971"/>
    </source>
</evidence>
<dbReference type="GO" id="GO:0005506">
    <property type="term" value="F:iron ion binding"/>
    <property type="evidence" value="ECO:0007669"/>
    <property type="project" value="InterPro"/>
</dbReference>
<evidence type="ECO:0000313" key="17">
    <source>
        <dbReference type="Proteomes" id="UP000091820"/>
    </source>
</evidence>
<dbReference type="Gene3D" id="1.10.630.10">
    <property type="entry name" value="Cytochrome P450"/>
    <property type="match status" value="1"/>
</dbReference>